<evidence type="ECO:0008006" key="3">
    <source>
        <dbReference type="Google" id="ProtNLM"/>
    </source>
</evidence>
<feature type="compositionally biased region" description="Basic and acidic residues" evidence="1">
    <location>
        <begin position="10"/>
        <end position="27"/>
    </location>
</feature>
<accession>A0A0F9JNZ5</accession>
<sequence>MPENNPENQNSKEKEIEKEETAEVEVHEEKPKAKFTFKCTRIDTCCSERGPIALTMWDLEMWARNGVVANFMPYIDIYNKPNGGIDLILKPLPPPPKKDESTGEEKAKKDPFVTPLIEELLDVKCPLYNIEEKKCLIYENRPLSCRTYPLEFDGKNFIVVDADCPGVGAGEGMSKEDLKEMREIAKLMHYELTRIRISLPVLNQVISSNFMQTLMKQQMEAMSKISDVDKEKLDEIFKKQEEPHDHNHDPEHDPNHEH</sequence>
<comment type="caution">
    <text evidence="2">The sequence shown here is derived from an EMBL/GenBank/DDBJ whole genome shotgun (WGS) entry which is preliminary data.</text>
</comment>
<feature type="region of interest" description="Disordered" evidence="1">
    <location>
        <begin position="89"/>
        <end position="109"/>
    </location>
</feature>
<reference evidence="2" key="1">
    <citation type="journal article" date="2015" name="Nature">
        <title>Complex archaea that bridge the gap between prokaryotes and eukaryotes.</title>
        <authorList>
            <person name="Spang A."/>
            <person name="Saw J.H."/>
            <person name="Jorgensen S.L."/>
            <person name="Zaremba-Niedzwiedzka K."/>
            <person name="Martijn J."/>
            <person name="Lind A.E."/>
            <person name="van Eijk R."/>
            <person name="Schleper C."/>
            <person name="Guy L."/>
            <person name="Ettema T.J."/>
        </authorList>
    </citation>
    <scope>NUCLEOTIDE SEQUENCE</scope>
</reference>
<organism evidence="2">
    <name type="scientific">marine sediment metagenome</name>
    <dbReference type="NCBI Taxonomy" id="412755"/>
    <lineage>
        <taxon>unclassified sequences</taxon>
        <taxon>metagenomes</taxon>
        <taxon>ecological metagenomes</taxon>
    </lineage>
</organism>
<dbReference type="PANTHER" id="PTHR35866">
    <property type="entry name" value="PUTATIVE-RELATED"/>
    <property type="match status" value="1"/>
</dbReference>
<dbReference type="InterPro" id="IPR005358">
    <property type="entry name" value="Puta_zinc/iron-chelating_dom"/>
</dbReference>
<dbReference type="Pfam" id="PF03692">
    <property type="entry name" value="CxxCxxCC"/>
    <property type="match status" value="1"/>
</dbReference>
<feature type="region of interest" description="Disordered" evidence="1">
    <location>
        <begin position="1"/>
        <end position="27"/>
    </location>
</feature>
<proteinExistence type="predicted"/>
<name>A0A0F9JNZ5_9ZZZZ</name>
<evidence type="ECO:0000313" key="2">
    <source>
        <dbReference type="EMBL" id="KKM07376.1"/>
    </source>
</evidence>
<gene>
    <name evidence="2" type="ORF">LCGC14_1734570</name>
</gene>
<evidence type="ECO:0000256" key="1">
    <source>
        <dbReference type="SAM" id="MobiDB-lite"/>
    </source>
</evidence>
<dbReference type="AlphaFoldDB" id="A0A0F9JNZ5"/>
<feature type="region of interest" description="Disordered" evidence="1">
    <location>
        <begin position="232"/>
        <end position="258"/>
    </location>
</feature>
<feature type="compositionally biased region" description="Basic and acidic residues" evidence="1">
    <location>
        <begin position="96"/>
        <end position="109"/>
    </location>
</feature>
<protein>
    <recommendedName>
        <fullName evidence="3">YkgJ family cysteine cluster protein</fullName>
    </recommendedName>
</protein>
<dbReference type="PANTHER" id="PTHR35866:SF2">
    <property type="entry name" value="YKGJ FAMILY CYSTEINE CLUSTER PROTEIN"/>
    <property type="match status" value="1"/>
</dbReference>
<dbReference type="EMBL" id="LAZR01015785">
    <property type="protein sequence ID" value="KKM07376.1"/>
    <property type="molecule type" value="Genomic_DNA"/>
</dbReference>